<dbReference type="PANTHER" id="PTHR43674">
    <property type="entry name" value="NITRILASE C965.09-RELATED"/>
    <property type="match status" value="1"/>
</dbReference>
<dbReference type="Gene3D" id="3.60.110.10">
    <property type="entry name" value="Carbon-nitrogen hydrolase"/>
    <property type="match status" value="1"/>
</dbReference>
<sequence length="263" mass="29173">MKVGLCVLRITGDRWRNRDRIIRMIEAMGKNVDLILFPEAALTGLANNDDPVHDLPLGEPIPGEFTYTLGCLARRYGVYIGIGLLEREEDHLFDTAILIDPAGEIILRYRRISPGWHGDNADPVVYRSGDGVSKVTTGFGSFAFLICGDLFTDELCDSVSNLRPDWLLFPFARSFEDGKIDKKRWHREEKWAYVERVQGIGVPTFMVNSLDDDGTFGGAMVVAASGRVVTELDIGEEGVLYFGGKDGVPNQPNQANPYSGGYH</sequence>
<keyword evidence="1 3" id="KW-0378">Hydrolase</keyword>
<protein>
    <submittedName>
        <fullName evidence="3">Carbon-nitrogen hydrolase family protein</fullName>
    </submittedName>
</protein>
<dbReference type="CDD" id="cd07197">
    <property type="entry name" value="nitrilase"/>
    <property type="match status" value="1"/>
</dbReference>
<dbReference type="InterPro" id="IPR003010">
    <property type="entry name" value="C-N_Hydrolase"/>
</dbReference>
<feature type="domain" description="CN hydrolase" evidence="2">
    <location>
        <begin position="1"/>
        <end position="247"/>
    </location>
</feature>
<comment type="caution">
    <text evidence="3">The sequence shown here is derived from an EMBL/GenBank/DDBJ whole genome shotgun (WGS) entry which is preliminary data.</text>
</comment>
<dbReference type="EMBL" id="QNBE01000051">
    <property type="protein sequence ID" value="RKX70104.1"/>
    <property type="molecule type" value="Genomic_DNA"/>
</dbReference>
<reference evidence="3 4" key="1">
    <citation type="submission" date="2018-06" db="EMBL/GenBank/DDBJ databases">
        <title>Extensive metabolic versatility and redundancy in microbially diverse, dynamic hydrothermal sediments.</title>
        <authorList>
            <person name="Dombrowski N."/>
            <person name="Teske A."/>
            <person name="Baker B.J."/>
        </authorList>
    </citation>
    <scope>NUCLEOTIDE SEQUENCE [LARGE SCALE GENOMIC DNA]</scope>
    <source>
        <strain evidence="3">B36_G15</strain>
    </source>
</reference>
<dbReference type="PROSITE" id="PS50263">
    <property type="entry name" value="CN_HYDROLASE"/>
    <property type="match status" value="1"/>
</dbReference>
<dbReference type="AlphaFoldDB" id="A0A660SH42"/>
<proteinExistence type="predicted"/>
<dbReference type="PANTHER" id="PTHR43674:SF2">
    <property type="entry name" value="BETA-UREIDOPROPIONASE"/>
    <property type="match status" value="1"/>
</dbReference>
<organism evidence="3 4">
    <name type="scientific">candidate division WOR-3 bacterium</name>
    <dbReference type="NCBI Taxonomy" id="2052148"/>
    <lineage>
        <taxon>Bacteria</taxon>
        <taxon>Bacteria division WOR-3</taxon>
    </lineage>
</organism>
<name>A0A660SH42_UNCW3</name>
<dbReference type="Proteomes" id="UP000268469">
    <property type="component" value="Unassembled WGS sequence"/>
</dbReference>
<evidence type="ECO:0000313" key="4">
    <source>
        <dbReference type="Proteomes" id="UP000268469"/>
    </source>
</evidence>
<dbReference type="InterPro" id="IPR050345">
    <property type="entry name" value="Aliph_Amidase/BUP"/>
</dbReference>
<dbReference type="SUPFAM" id="SSF56317">
    <property type="entry name" value="Carbon-nitrogen hydrolase"/>
    <property type="match status" value="1"/>
</dbReference>
<evidence type="ECO:0000259" key="2">
    <source>
        <dbReference type="PROSITE" id="PS50263"/>
    </source>
</evidence>
<dbReference type="GO" id="GO:0016811">
    <property type="term" value="F:hydrolase activity, acting on carbon-nitrogen (but not peptide) bonds, in linear amides"/>
    <property type="evidence" value="ECO:0007669"/>
    <property type="project" value="UniProtKB-ARBA"/>
</dbReference>
<dbReference type="Pfam" id="PF00795">
    <property type="entry name" value="CN_hydrolase"/>
    <property type="match status" value="1"/>
</dbReference>
<evidence type="ECO:0000256" key="1">
    <source>
        <dbReference type="ARBA" id="ARBA00022801"/>
    </source>
</evidence>
<evidence type="ECO:0000313" key="3">
    <source>
        <dbReference type="EMBL" id="RKX70104.1"/>
    </source>
</evidence>
<gene>
    <name evidence="3" type="ORF">DRP53_06090</name>
</gene>
<dbReference type="InterPro" id="IPR036526">
    <property type="entry name" value="C-N_Hydrolase_sf"/>
</dbReference>
<accession>A0A660SH42</accession>